<dbReference type="GeneID" id="17265656"/>
<dbReference type="GO" id="GO:0016787">
    <property type="term" value="F:hydrolase activity"/>
    <property type="evidence" value="ECO:0007669"/>
    <property type="project" value="UniProtKB-KW"/>
</dbReference>
<dbReference type="SUPFAM" id="SSF52499">
    <property type="entry name" value="Isochorismatase-like hydrolases"/>
    <property type="match status" value="1"/>
</dbReference>
<evidence type="ECO:0000313" key="5">
    <source>
        <dbReference type="Proteomes" id="UP000013827"/>
    </source>
</evidence>
<feature type="domain" description="Isochorismatase-like" evidence="3">
    <location>
        <begin position="8"/>
        <end position="194"/>
    </location>
</feature>
<keyword evidence="5" id="KW-1185">Reference proteome</keyword>
<evidence type="ECO:0000256" key="1">
    <source>
        <dbReference type="ARBA" id="ARBA00006336"/>
    </source>
</evidence>
<reference evidence="4" key="2">
    <citation type="submission" date="2024-10" db="UniProtKB">
        <authorList>
            <consortium name="EnsemblProtists"/>
        </authorList>
    </citation>
    <scope>IDENTIFICATION</scope>
</reference>
<evidence type="ECO:0000259" key="3">
    <source>
        <dbReference type="Pfam" id="PF00857"/>
    </source>
</evidence>
<organism evidence="4 5">
    <name type="scientific">Emiliania huxleyi (strain CCMP1516)</name>
    <dbReference type="NCBI Taxonomy" id="280463"/>
    <lineage>
        <taxon>Eukaryota</taxon>
        <taxon>Haptista</taxon>
        <taxon>Haptophyta</taxon>
        <taxon>Prymnesiophyceae</taxon>
        <taxon>Isochrysidales</taxon>
        <taxon>Noelaerhabdaceae</taxon>
        <taxon>Emiliania</taxon>
    </lineage>
</organism>
<dbReference type="Proteomes" id="UP000013827">
    <property type="component" value="Unassembled WGS sequence"/>
</dbReference>
<dbReference type="GeneID" id="17283183"/>
<comment type="similarity">
    <text evidence="1">Belongs to the isochorismatase family.</text>
</comment>
<dbReference type="Gene3D" id="3.40.50.850">
    <property type="entry name" value="Isochorismatase-like"/>
    <property type="match status" value="1"/>
</dbReference>
<name>A0A0D3KQ78_EMIH1</name>
<protein>
    <recommendedName>
        <fullName evidence="3">Isochorismatase-like domain-containing protein</fullName>
    </recommendedName>
</protein>
<dbReference type="STRING" id="2903.R1DQV6"/>
<sequence length="207" mass="21638">MPSTGRVALLMIDWQRDFLDEGGFGHCLGNDVAPLRTALKPAAAVLAAARAAGVTVVHTLEAHTADLADCPPAKLTRCPAIGTVLDAARGRVLVAGEPGNAIVDEVAPVAGELIVHKPGKGAFFNTRLHDELQRLGVTHLLLTGVTTEVCVQTSMREANDRGYECLVVADATESYFPQLKRAALEMIVAQGGIVGWAAPSADVIAAL</sequence>
<dbReference type="CDD" id="cd00431">
    <property type="entry name" value="cysteine_hydrolases"/>
    <property type="match status" value="1"/>
</dbReference>
<dbReference type="KEGG" id="ehx:EMIHUDRAFT_65528"/>
<dbReference type="KEGG" id="ehx:EMIHUDRAFT_70288"/>
<dbReference type="AlphaFoldDB" id="A0A0D3KQ78"/>
<evidence type="ECO:0000256" key="2">
    <source>
        <dbReference type="ARBA" id="ARBA00022801"/>
    </source>
</evidence>
<dbReference type="PANTHER" id="PTHR43540:SF9">
    <property type="entry name" value="FAMILY HYDROLASE, PUTATIVE (AFU_ORTHOLOGUE AFUA_2G08700)-RELATED"/>
    <property type="match status" value="1"/>
</dbReference>
<dbReference type="HOGENOM" id="CLU_068979_8_0_1"/>
<keyword evidence="2" id="KW-0378">Hydrolase</keyword>
<dbReference type="InterPro" id="IPR036380">
    <property type="entry name" value="Isochorismatase-like_sf"/>
</dbReference>
<dbReference type="InterPro" id="IPR000868">
    <property type="entry name" value="Isochorismatase-like_dom"/>
</dbReference>
<dbReference type="PaxDb" id="2903-EOD19915"/>
<dbReference type="eggNOG" id="ENOG502RYGB">
    <property type="taxonomic scope" value="Eukaryota"/>
</dbReference>
<dbReference type="RefSeq" id="XP_005790342.1">
    <property type="nucleotide sequence ID" value="XM_005790285.1"/>
</dbReference>
<reference evidence="5" key="1">
    <citation type="journal article" date="2013" name="Nature">
        <title>Pan genome of the phytoplankton Emiliania underpins its global distribution.</title>
        <authorList>
            <person name="Read B.A."/>
            <person name="Kegel J."/>
            <person name="Klute M.J."/>
            <person name="Kuo A."/>
            <person name="Lefebvre S.C."/>
            <person name="Maumus F."/>
            <person name="Mayer C."/>
            <person name="Miller J."/>
            <person name="Monier A."/>
            <person name="Salamov A."/>
            <person name="Young J."/>
            <person name="Aguilar M."/>
            <person name="Claverie J.M."/>
            <person name="Frickenhaus S."/>
            <person name="Gonzalez K."/>
            <person name="Herman E.K."/>
            <person name="Lin Y.C."/>
            <person name="Napier J."/>
            <person name="Ogata H."/>
            <person name="Sarno A.F."/>
            <person name="Shmutz J."/>
            <person name="Schroeder D."/>
            <person name="de Vargas C."/>
            <person name="Verret F."/>
            <person name="von Dassow P."/>
            <person name="Valentin K."/>
            <person name="Van de Peer Y."/>
            <person name="Wheeler G."/>
            <person name="Dacks J.B."/>
            <person name="Delwiche C.F."/>
            <person name="Dyhrman S.T."/>
            <person name="Glockner G."/>
            <person name="John U."/>
            <person name="Richards T."/>
            <person name="Worden A.Z."/>
            <person name="Zhang X."/>
            <person name="Grigoriev I.V."/>
            <person name="Allen A.E."/>
            <person name="Bidle K."/>
            <person name="Borodovsky M."/>
            <person name="Bowler C."/>
            <person name="Brownlee C."/>
            <person name="Cock J.M."/>
            <person name="Elias M."/>
            <person name="Gladyshev V.N."/>
            <person name="Groth M."/>
            <person name="Guda C."/>
            <person name="Hadaegh A."/>
            <person name="Iglesias-Rodriguez M.D."/>
            <person name="Jenkins J."/>
            <person name="Jones B.M."/>
            <person name="Lawson T."/>
            <person name="Leese F."/>
            <person name="Lindquist E."/>
            <person name="Lobanov A."/>
            <person name="Lomsadze A."/>
            <person name="Malik S.B."/>
            <person name="Marsh M.E."/>
            <person name="Mackinder L."/>
            <person name="Mock T."/>
            <person name="Mueller-Roeber B."/>
            <person name="Pagarete A."/>
            <person name="Parker M."/>
            <person name="Probert I."/>
            <person name="Quesneville H."/>
            <person name="Raines C."/>
            <person name="Rensing S.A."/>
            <person name="Riano-Pachon D.M."/>
            <person name="Richier S."/>
            <person name="Rokitta S."/>
            <person name="Shiraiwa Y."/>
            <person name="Soanes D.M."/>
            <person name="van der Giezen M."/>
            <person name="Wahlund T.M."/>
            <person name="Williams B."/>
            <person name="Wilson W."/>
            <person name="Wolfe G."/>
            <person name="Wurch L.L."/>
        </authorList>
    </citation>
    <scope>NUCLEOTIDE SEQUENCE</scope>
</reference>
<dbReference type="EnsemblProtists" id="EOD37913">
    <property type="protein sequence ID" value="EOD37913"/>
    <property type="gene ID" value="EMIHUDRAFT_70288"/>
</dbReference>
<dbReference type="OMA" id="ALICIDF"/>
<dbReference type="EnsemblProtists" id="EOD19915">
    <property type="protein sequence ID" value="EOD19915"/>
    <property type="gene ID" value="EMIHUDRAFT_65528"/>
</dbReference>
<proteinExistence type="inferred from homology"/>
<dbReference type="InterPro" id="IPR050272">
    <property type="entry name" value="Isochorismatase-like_hydrls"/>
</dbReference>
<dbReference type="RefSeq" id="XP_005772344.1">
    <property type="nucleotide sequence ID" value="XM_005772287.1"/>
</dbReference>
<dbReference type="Pfam" id="PF00857">
    <property type="entry name" value="Isochorismatase"/>
    <property type="match status" value="1"/>
</dbReference>
<evidence type="ECO:0000313" key="4">
    <source>
        <dbReference type="EnsemblProtists" id="EOD37913"/>
    </source>
</evidence>
<dbReference type="PANTHER" id="PTHR43540">
    <property type="entry name" value="PEROXYUREIDOACRYLATE/UREIDOACRYLATE AMIDOHYDROLASE-RELATED"/>
    <property type="match status" value="1"/>
</dbReference>
<accession>A0A0D3KQ78</accession>